<organism evidence="1 2">
    <name type="scientific">Thermostichus vulcanus str. 'Rupite'</name>
    <dbReference type="NCBI Taxonomy" id="2813851"/>
    <lineage>
        <taxon>Bacteria</taxon>
        <taxon>Bacillati</taxon>
        <taxon>Cyanobacteriota</taxon>
        <taxon>Cyanophyceae</taxon>
        <taxon>Thermostichales</taxon>
        <taxon>Thermostichaceae</taxon>
        <taxon>Thermostichus</taxon>
    </lineage>
</organism>
<dbReference type="RefSeq" id="WP_244350285.1">
    <property type="nucleotide sequence ID" value="NZ_JAFIRA010000019.1"/>
</dbReference>
<name>A0ABT0CB38_THEVL</name>
<comment type="caution">
    <text evidence="1">The sequence shown here is derived from an EMBL/GenBank/DDBJ whole genome shotgun (WGS) entry which is preliminary data.</text>
</comment>
<evidence type="ECO:0000313" key="2">
    <source>
        <dbReference type="Proteomes" id="UP000830835"/>
    </source>
</evidence>
<gene>
    <name evidence="1" type="ORF">JX360_08835</name>
</gene>
<dbReference type="EMBL" id="JAFIRA010000019">
    <property type="protein sequence ID" value="MCJ2543009.1"/>
    <property type="molecule type" value="Genomic_DNA"/>
</dbReference>
<protein>
    <submittedName>
        <fullName evidence="1">Uncharacterized protein</fullName>
    </submittedName>
</protein>
<sequence length="72" mass="7977">MKLHLLHLSLPLTLPLRAEQLEDQLCQQVSQVLGQPAELLRWSLTAVDGEQVWAEVVATTPGDPIHQNPSES</sequence>
<dbReference type="Proteomes" id="UP000830835">
    <property type="component" value="Unassembled WGS sequence"/>
</dbReference>
<keyword evidence="2" id="KW-1185">Reference proteome</keyword>
<proteinExistence type="predicted"/>
<reference evidence="1" key="1">
    <citation type="submission" date="2021-02" db="EMBL/GenBank/DDBJ databases">
        <title>The CRISPR/cas machinery reduction and long-range gene transfer in the hot spring cyanobacterium Synechococcus.</title>
        <authorList>
            <person name="Dvorak P."/>
            <person name="Jahodarova E."/>
            <person name="Hasler P."/>
            <person name="Poulickova A."/>
        </authorList>
    </citation>
    <scope>NUCLEOTIDE SEQUENCE</scope>
    <source>
        <strain evidence="1">Rupite</strain>
    </source>
</reference>
<accession>A0ABT0CB38</accession>
<evidence type="ECO:0000313" key="1">
    <source>
        <dbReference type="EMBL" id="MCJ2543009.1"/>
    </source>
</evidence>